<feature type="transmembrane region" description="Helical" evidence="2">
    <location>
        <begin position="95"/>
        <end position="113"/>
    </location>
</feature>
<reference evidence="4" key="2">
    <citation type="journal article" date="2021" name="PeerJ">
        <title>Extensive microbial diversity within the chicken gut microbiome revealed by metagenomics and culture.</title>
        <authorList>
            <person name="Gilroy R."/>
            <person name="Ravi A."/>
            <person name="Getino M."/>
            <person name="Pursley I."/>
            <person name="Horton D.L."/>
            <person name="Alikhan N.F."/>
            <person name="Baker D."/>
            <person name="Gharbi K."/>
            <person name="Hall N."/>
            <person name="Watson M."/>
            <person name="Adriaenssens E.M."/>
            <person name="Foster-Nyarko E."/>
            <person name="Jarju S."/>
            <person name="Secka A."/>
            <person name="Antonio M."/>
            <person name="Oren A."/>
            <person name="Chaudhuri R.R."/>
            <person name="La Ragione R."/>
            <person name="Hildebrand F."/>
            <person name="Pallen M.J."/>
        </authorList>
    </citation>
    <scope>NUCLEOTIDE SEQUENCE</scope>
    <source>
        <strain evidence="4">CHK181-108</strain>
    </source>
</reference>
<dbReference type="Pfam" id="PF05569">
    <property type="entry name" value="Peptidase_M56"/>
    <property type="match status" value="1"/>
</dbReference>
<name>A0A9D1H1S2_9FIRM</name>
<protein>
    <recommendedName>
        <fullName evidence="3">Peptidase M56 domain-containing protein</fullName>
    </recommendedName>
</protein>
<gene>
    <name evidence="4" type="ORF">IAA60_00200</name>
</gene>
<feature type="transmembrane region" description="Helical" evidence="2">
    <location>
        <begin position="6"/>
        <end position="26"/>
    </location>
</feature>
<organism evidence="4 5">
    <name type="scientific">Candidatus Ornithomonoglobus intestinigallinarum</name>
    <dbReference type="NCBI Taxonomy" id="2840894"/>
    <lineage>
        <taxon>Bacteria</taxon>
        <taxon>Bacillati</taxon>
        <taxon>Bacillota</taxon>
        <taxon>Clostridia</taxon>
        <taxon>Candidatus Ornithomonoglobus</taxon>
    </lineage>
</organism>
<dbReference type="AlphaFoldDB" id="A0A9D1H1S2"/>
<keyword evidence="2" id="KW-0812">Transmembrane</keyword>
<dbReference type="InterPro" id="IPR008756">
    <property type="entry name" value="Peptidase_M56"/>
</dbReference>
<evidence type="ECO:0000313" key="4">
    <source>
        <dbReference type="EMBL" id="HIT84306.1"/>
    </source>
</evidence>
<accession>A0A9D1H1S2</accession>
<dbReference type="PANTHER" id="PTHR34978">
    <property type="entry name" value="POSSIBLE SENSOR-TRANSDUCER PROTEIN BLAR"/>
    <property type="match status" value="1"/>
</dbReference>
<evidence type="ECO:0000259" key="3">
    <source>
        <dbReference type="Pfam" id="PF05569"/>
    </source>
</evidence>
<feature type="transmembrane region" description="Helical" evidence="2">
    <location>
        <begin position="298"/>
        <end position="317"/>
    </location>
</feature>
<dbReference type="InterPro" id="IPR052173">
    <property type="entry name" value="Beta-lactam_resp_regulator"/>
</dbReference>
<feature type="region of interest" description="Disordered" evidence="1">
    <location>
        <begin position="359"/>
        <end position="388"/>
    </location>
</feature>
<comment type="caution">
    <text evidence="4">The sequence shown here is derived from an EMBL/GenBank/DDBJ whole genome shotgun (WGS) entry which is preliminary data.</text>
</comment>
<evidence type="ECO:0000256" key="2">
    <source>
        <dbReference type="SAM" id="Phobius"/>
    </source>
</evidence>
<evidence type="ECO:0000256" key="1">
    <source>
        <dbReference type="SAM" id="MobiDB-lite"/>
    </source>
</evidence>
<dbReference type="CDD" id="cd07341">
    <property type="entry name" value="M56_BlaR1_MecR1_like"/>
    <property type="match status" value="1"/>
</dbReference>
<proteinExistence type="predicted"/>
<dbReference type="EMBL" id="DVLU01000001">
    <property type="protein sequence ID" value="HIT84306.1"/>
    <property type="molecule type" value="Genomic_DNA"/>
</dbReference>
<feature type="transmembrane region" description="Helical" evidence="2">
    <location>
        <begin position="38"/>
        <end position="58"/>
    </location>
</feature>
<keyword evidence="2" id="KW-1133">Transmembrane helix</keyword>
<sequence length="558" mass="60336">MGGFLYALLMMSVSGSIMYIAGEALYSRTGKKSASWYYAMLVTAVLLFIVPCGAMFSIPKLFTVTIPQAGGFVPVEGMPAGEVQGAPFTVKPADIAAIIYIAGAAVSFAKLIYEYFHMRSRLLNASALSFDPKLDAICRRISADAGVRRSVQVRTSPCIKSPLLFGILFPSVIIPEKDFSERDLSLIFRHELTHVKHMDLPIKLCSSVVCALHWFNPLARKLRAAINTACELCCDESVLKDADKAYRKKYGLLLLSVVERSGKALISHTTAMATTHESVVHRLTKIIEFKRLSLPARIGAAMSAMAIAVCSVTAFGFETAAEVLPDKVKEAVSDSGRNEEKTPQGGLFGLIAEIPQSTETPAAPGTAAPSAVPSPAAAPEITATEPPAEITAQAENTSRAAEDMIIEESGVWEGAEENIGESSALEYVFTESNTAAGVTAAPTSEPLIPSLPDEPCVFNYNFADTGLAAMENRFTASEDCIVRITRGYGYNSKYNVAVYDASDRNRLIVDKQISGGVYVSLKQGHEYILRAYGSTENISSYVYEETDNDLLEHYGVYE</sequence>
<evidence type="ECO:0000313" key="5">
    <source>
        <dbReference type="Proteomes" id="UP000824165"/>
    </source>
</evidence>
<keyword evidence="2" id="KW-0472">Membrane</keyword>
<dbReference type="PANTHER" id="PTHR34978:SF3">
    <property type="entry name" value="SLR0241 PROTEIN"/>
    <property type="match status" value="1"/>
</dbReference>
<feature type="domain" description="Peptidase M56" evidence="3">
    <location>
        <begin position="93"/>
        <end position="284"/>
    </location>
</feature>
<reference evidence="4" key="1">
    <citation type="submission" date="2020-10" db="EMBL/GenBank/DDBJ databases">
        <authorList>
            <person name="Gilroy R."/>
        </authorList>
    </citation>
    <scope>NUCLEOTIDE SEQUENCE</scope>
    <source>
        <strain evidence="4">CHK181-108</strain>
    </source>
</reference>
<dbReference type="Proteomes" id="UP000824165">
    <property type="component" value="Unassembled WGS sequence"/>
</dbReference>